<dbReference type="Gene3D" id="3.90.226.10">
    <property type="entry name" value="2-enoyl-CoA Hydratase, Chain A, domain 1"/>
    <property type="match status" value="1"/>
</dbReference>
<feature type="domain" description="3-hydroxyacyl-CoA dehydrogenase C-terminal" evidence="15">
    <location>
        <begin position="539"/>
        <end position="632"/>
    </location>
</feature>
<evidence type="ECO:0000313" key="17">
    <source>
        <dbReference type="EMBL" id="UTT85227.1"/>
    </source>
</evidence>
<dbReference type="HAMAP" id="MF_01617">
    <property type="entry name" value="FadJ"/>
    <property type="match status" value="1"/>
</dbReference>
<dbReference type="Pfam" id="PF00725">
    <property type="entry name" value="3HCDH"/>
    <property type="match status" value="2"/>
</dbReference>
<keyword evidence="9 14" id="KW-0443">Lipid metabolism</keyword>
<evidence type="ECO:0000256" key="13">
    <source>
        <dbReference type="ARBA" id="ARBA00049556"/>
    </source>
</evidence>
<dbReference type="Gene3D" id="1.10.1040.50">
    <property type="match status" value="1"/>
</dbReference>
<evidence type="ECO:0000256" key="8">
    <source>
        <dbReference type="ARBA" id="ARBA00023027"/>
    </source>
</evidence>
<evidence type="ECO:0000256" key="1">
    <source>
        <dbReference type="ARBA" id="ARBA00005005"/>
    </source>
</evidence>
<dbReference type="PANTHER" id="PTHR43612:SF3">
    <property type="entry name" value="TRIFUNCTIONAL ENZYME SUBUNIT ALPHA, MITOCHONDRIAL"/>
    <property type="match status" value="1"/>
</dbReference>
<dbReference type="PROSITE" id="PS00067">
    <property type="entry name" value="3HCDH"/>
    <property type="match status" value="1"/>
</dbReference>
<proteinExistence type="inferred from homology"/>
<sequence>MCRWWSRCSNDLGGRVMSNNAEVNTENEVAINNESAPASAEKAFSLSIDDQNIAWLAIDVPNEKMNTLQAAFAEEMKSIFEQLKEKQNSVKGLIVHSLKPDNFIAGADVRMLDACTSASEAESLARQGQEMFQELSDLPYPVVAAIHGPCLGGGLELALACDYRVCTDSDKTRLGLPEVQLGLLPGSGGTQRLPRLIGLLPSLDLILTGKQLRAKKANKLGVVDACVPETILLKVAQDFVEKNSGSKKGKRLASKSQASTKEKLISRNGLGRKVIFEQAAKKTNQKTRGNYPAADAILDVIRYGLEHGFDKGLKYEAQRFSELVMSEESKALRSIFFATTEMKKEHGADAEPNRVNRVGVLGGGLMGAGISHVSVAKAKVPVRIKDVSNDGVLNALNYNYKLFNKQKKRRILSRAGLESKMLQLSGGIDFTSFNHIDVVIEAVFEDLDLKQKMVADIEENAKPETIFATNTSSLPIHKIAEKAARPENVVGLHYFSPAEKMPLVEVIPHEGTSDQTISTVVALAKKQGKTPIVVKDKAGFYVNRILAPYMNEAAHLLLANEPIEKLDSALLDFGFPVGPITLLDEVGVDIGAKIMPILVNELGDRFQGPDVFDVLLNDDRKGRKSGKGFYTYKGKKKEVDKSVYKLLKLQPDPKLSDNDIAMRCVLPMLNEAVRCLDEGIIRSPRDGDIGAIFGIGFPPFLGGPFRYMDQIGVKSLVEMMNDFAVKYGDRFAPCDGLLTRAGLDEPFYNTNHSK</sequence>
<dbReference type="CDD" id="cd06558">
    <property type="entry name" value="crotonase-like"/>
    <property type="match status" value="1"/>
</dbReference>
<dbReference type="PROSITE" id="PS00166">
    <property type="entry name" value="ENOYL_COA_HYDRATASE"/>
    <property type="match status" value="1"/>
</dbReference>
<protein>
    <recommendedName>
        <fullName evidence="14">Fatty acid oxidation complex subunit alpha</fullName>
    </recommendedName>
    <domain>
        <recommendedName>
            <fullName evidence="14">Enoyl-CoA hydratase/3-hydroxybutyryl-CoA epimerase</fullName>
            <ecNumber evidence="14">4.2.1.17</ecNumber>
            <ecNumber evidence="14">5.1.2.3</ecNumber>
        </recommendedName>
    </domain>
    <domain>
        <recommendedName>
            <fullName evidence="14">3-hydroxyacyl-CoA dehydrogenase</fullName>
            <ecNumber evidence="14">1.1.1.35</ecNumber>
        </recommendedName>
    </domain>
</protein>
<keyword evidence="4 14" id="KW-0963">Cytoplasm</keyword>
<organism evidence="17 18">
    <name type="scientific">Vibrio pelagius</name>
    <dbReference type="NCBI Taxonomy" id="28169"/>
    <lineage>
        <taxon>Bacteria</taxon>
        <taxon>Pseudomonadati</taxon>
        <taxon>Pseudomonadota</taxon>
        <taxon>Gammaproteobacteria</taxon>
        <taxon>Vibrionales</taxon>
        <taxon>Vibrionaceae</taxon>
        <taxon>Vibrio</taxon>
    </lineage>
</organism>
<feature type="site" description="Important for catalytic activity" evidence="14">
    <location>
        <position position="156"/>
    </location>
</feature>
<dbReference type="NCBIfam" id="TIGR02440">
    <property type="entry name" value="FadJ"/>
    <property type="match status" value="1"/>
</dbReference>
<dbReference type="InterPro" id="IPR012802">
    <property type="entry name" value="FadJ"/>
</dbReference>
<comment type="catalytic activity">
    <reaction evidence="14">
        <text>(3S)-3-hydroxybutanoyl-CoA = (3R)-3-hydroxybutanoyl-CoA</text>
        <dbReference type="Rhea" id="RHEA:21760"/>
        <dbReference type="ChEBI" id="CHEBI:57315"/>
        <dbReference type="ChEBI" id="CHEBI:57316"/>
        <dbReference type="EC" id="5.1.2.3"/>
    </reaction>
</comment>
<dbReference type="GO" id="GO:0008692">
    <property type="term" value="F:3-hydroxybutyryl-CoA epimerase activity"/>
    <property type="evidence" value="ECO:0007669"/>
    <property type="project" value="UniProtKB-EC"/>
</dbReference>
<dbReference type="NCBIfam" id="NF008363">
    <property type="entry name" value="PRK11154.1"/>
    <property type="match status" value="1"/>
</dbReference>
<evidence type="ECO:0000256" key="9">
    <source>
        <dbReference type="ARBA" id="ARBA00023098"/>
    </source>
</evidence>
<feature type="domain" description="3-hydroxyacyl-CoA dehydrogenase NAD binding" evidence="16">
    <location>
        <begin position="358"/>
        <end position="536"/>
    </location>
</feature>
<keyword evidence="18" id="KW-1185">Reference proteome</keyword>
<keyword evidence="11 14" id="KW-0456">Lyase</keyword>
<comment type="subunit">
    <text evidence="14">Heterotetramer of two alpha chains (FadJ) and two beta chains (FadI).</text>
</comment>
<keyword evidence="6 14" id="KW-0442">Lipid degradation</keyword>
<dbReference type="GO" id="GO:0004300">
    <property type="term" value="F:enoyl-CoA hydratase activity"/>
    <property type="evidence" value="ECO:0007669"/>
    <property type="project" value="UniProtKB-EC"/>
</dbReference>
<evidence type="ECO:0000256" key="12">
    <source>
        <dbReference type="ARBA" id="ARBA00023268"/>
    </source>
</evidence>
<accession>A0ABY5G5U0</accession>
<dbReference type="Proteomes" id="UP001059120">
    <property type="component" value="Chromosome 1"/>
</dbReference>
<reference evidence="17" key="1">
    <citation type="submission" date="2022-01" db="EMBL/GenBank/DDBJ databases">
        <title>Alginate degradation mechanism of Vibrio pelagius WXL662.</title>
        <authorList>
            <person name="He X."/>
        </authorList>
    </citation>
    <scope>NUCLEOTIDE SEQUENCE</scope>
    <source>
        <strain evidence="17">WXL662</strain>
    </source>
</reference>
<comment type="catalytic activity">
    <reaction evidence="13 14">
        <text>a (3S)-3-hydroxyacyl-CoA + NAD(+) = a 3-oxoacyl-CoA + NADH + H(+)</text>
        <dbReference type="Rhea" id="RHEA:22432"/>
        <dbReference type="ChEBI" id="CHEBI:15378"/>
        <dbReference type="ChEBI" id="CHEBI:57318"/>
        <dbReference type="ChEBI" id="CHEBI:57540"/>
        <dbReference type="ChEBI" id="CHEBI:57945"/>
        <dbReference type="ChEBI" id="CHEBI:90726"/>
        <dbReference type="EC" id="1.1.1.35"/>
    </reaction>
</comment>
<feature type="domain" description="3-hydroxyacyl-CoA dehydrogenase C-terminal" evidence="15">
    <location>
        <begin position="660"/>
        <end position="735"/>
    </location>
</feature>
<dbReference type="SUPFAM" id="SSF51735">
    <property type="entry name" value="NAD(P)-binding Rossmann-fold domains"/>
    <property type="match status" value="1"/>
</dbReference>
<evidence type="ECO:0000256" key="4">
    <source>
        <dbReference type="ARBA" id="ARBA00022490"/>
    </source>
</evidence>
<dbReference type="Pfam" id="PF02737">
    <property type="entry name" value="3HCDH_N"/>
    <property type="match status" value="1"/>
</dbReference>
<dbReference type="EC" id="5.1.2.3" evidence="14"/>
<dbReference type="InterPro" id="IPR006180">
    <property type="entry name" value="3-OHacyl-CoA_DH_CS"/>
</dbReference>
<dbReference type="EC" id="1.1.1.35" evidence="14"/>
<comment type="catalytic activity">
    <reaction evidence="14">
        <text>a 4-saturated-(3S)-3-hydroxyacyl-CoA = a (3E)-enoyl-CoA + H2O</text>
        <dbReference type="Rhea" id="RHEA:20724"/>
        <dbReference type="ChEBI" id="CHEBI:15377"/>
        <dbReference type="ChEBI" id="CHEBI:58521"/>
        <dbReference type="ChEBI" id="CHEBI:137480"/>
        <dbReference type="EC" id="4.2.1.17"/>
    </reaction>
</comment>
<evidence type="ECO:0000313" key="18">
    <source>
        <dbReference type="Proteomes" id="UP001059120"/>
    </source>
</evidence>
<keyword evidence="8 14" id="KW-0520">NAD</keyword>
<keyword evidence="7 14" id="KW-0560">Oxidoreductase</keyword>
<dbReference type="GO" id="GO:0003857">
    <property type="term" value="F:(3S)-3-hydroxyacyl-CoA dehydrogenase (NAD+) activity"/>
    <property type="evidence" value="ECO:0007669"/>
    <property type="project" value="UniProtKB-EC"/>
</dbReference>
<dbReference type="SUPFAM" id="SSF52096">
    <property type="entry name" value="ClpP/crotonase"/>
    <property type="match status" value="1"/>
</dbReference>
<feature type="region of interest" description="Enoyl-CoA hydratase" evidence="14">
    <location>
        <begin position="1"/>
        <end position="228"/>
    </location>
</feature>
<dbReference type="InterPro" id="IPR001753">
    <property type="entry name" value="Enoyl-CoA_hydra/iso"/>
</dbReference>
<dbReference type="Gene3D" id="3.40.50.720">
    <property type="entry name" value="NAD(P)-binding Rossmann-like Domain"/>
    <property type="match status" value="1"/>
</dbReference>
<keyword evidence="12 14" id="KW-0511">Multifunctional enzyme</keyword>
<evidence type="ECO:0000256" key="6">
    <source>
        <dbReference type="ARBA" id="ARBA00022963"/>
    </source>
</evidence>
<dbReference type="InterPro" id="IPR018376">
    <property type="entry name" value="Enoyl-CoA_hyd/isom_CS"/>
</dbReference>
<evidence type="ECO:0000256" key="11">
    <source>
        <dbReference type="ARBA" id="ARBA00023239"/>
    </source>
</evidence>
<dbReference type="EC" id="4.2.1.17" evidence="14"/>
<feature type="region of interest" description="3-hydroxyacyl-CoA dehydrogenase" evidence="14">
    <location>
        <begin position="353"/>
        <end position="754"/>
    </location>
</feature>
<dbReference type="InterPro" id="IPR036291">
    <property type="entry name" value="NAD(P)-bd_dom_sf"/>
</dbReference>
<dbReference type="InterPro" id="IPR006176">
    <property type="entry name" value="3-OHacyl-CoA_DH_NAD-bd"/>
</dbReference>
<comment type="function">
    <text evidence="14">Catalyzes the formation of a hydroxyacyl-CoA by addition of water on enoyl-CoA. Also exhibits 3-hydroxyacyl-CoA epimerase and 3-hydroxyacyl-CoA dehydrogenase activities.</text>
</comment>
<evidence type="ECO:0000256" key="7">
    <source>
        <dbReference type="ARBA" id="ARBA00023002"/>
    </source>
</evidence>
<comment type="similarity">
    <text evidence="2 14">In the central section; belongs to the 3-hydroxyacyl-CoA dehydrogenase family.</text>
</comment>
<dbReference type="InterPro" id="IPR050136">
    <property type="entry name" value="FA_oxidation_alpha_subunit"/>
</dbReference>
<dbReference type="PANTHER" id="PTHR43612">
    <property type="entry name" value="TRIFUNCTIONAL ENZYME SUBUNIT ALPHA"/>
    <property type="match status" value="1"/>
</dbReference>
<evidence type="ECO:0000256" key="2">
    <source>
        <dbReference type="ARBA" id="ARBA00007005"/>
    </source>
</evidence>
<dbReference type="InterPro" id="IPR006108">
    <property type="entry name" value="3HC_DH_C"/>
</dbReference>
<name>A0ABY5G5U0_VIBPE</name>
<comment type="catalytic activity">
    <reaction evidence="14">
        <text>a (3S)-3-hydroxyacyl-CoA = a (2E)-enoyl-CoA + H2O</text>
        <dbReference type="Rhea" id="RHEA:16105"/>
        <dbReference type="ChEBI" id="CHEBI:15377"/>
        <dbReference type="ChEBI" id="CHEBI:57318"/>
        <dbReference type="ChEBI" id="CHEBI:58856"/>
        <dbReference type="EC" id="4.2.1.17"/>
    </reaction>
</comment>
<evidence type="ECO:0000256" key="5">
    <source>
        <dbReference type="ARBA" id="ARBA00022832"/>
    </source>
</evidence>
<dbReference type="InterPro" id="IPR008927">
    <property type="entry name" value="6-PGluconate_DH-like_C_sf"/>
</dbReference>
<keyword evidence="10 14" id="KW-0413">Isomerase</keyword>
<evidence type="ECO:0000256" key="3">
    <source>
        <dbReference type="ARBA" id="ARBA00008750"/>
    </source>
</evidence>
<dbReference type="EMBL" id="CP090614">
    <property type="protein sequence ID" value="UTT85227.1"/>
    <property type="molecule type" value="Genomic_DNA"/>
</dbReference>
<keyword evidence="5 14" id="KW-0276">Fatty acid metabolism</keyword>
<comment type="subcellular location">
    <subcellularLocation>
        <location evidence="14">Cytoplasm</location>
    </subcellularLocation>
</comment>
<evidence type="ECO:0000259" key="16">
    <source>
        <dbReference type="Pfam" id="PF02737"/>
    </source>
</evidence>
<dbReference type="SUPFAM" id="SSF48179">
    <property type="entry name" value="6-phosphogluconate dehydrogenase C-terminal domain-like"/>
    <property type="match status" value="2"/>
</dbReference>
<gene>
    <name evidence="14 17" type="primary">fadJ</name>
    <name evidence="17" type="ORF">LZI70_02705</name>
</gene>
<evidence type="ECO:0000256" key="14">
    <source>
        <dbReference type="HAMAP-Rule" id="MF_01617"/>
    </source>
</evidence>
<comment type="pathway">
    <text evidence="1 14">Lipid metabolism; fatty acid beta-oxidation.</text>
</comment>
<evidence type="ECO:0000259" key="15">
    <source>
        <dbReference type="Pfam" id="PF00725"/>
    </source>
</evidence>
<evidence type="ECO:0000256" key="10">
    <source>
        <dbReference type="ARBA" id="ARBA00023235"/>
    </source>
</evidence>
<dbReference type="Pfam" id="PF00378">
    <property type="entry name" value="ECH_1"/>
    <property type="match status" value="1"/>
</dbReference>
<comment type="similarity">
    <text evidence="3 14">In the N-terminal section; belongs to the enoyl-CoA hydratase/isomerase family.</text>
</comment>
<dbReference type="InterPro" id="IPR029045">
    <property type="entry name" value="ClpP/crotonase-like_dom_sf"/>
</dbReference>
<feature type="site" description="Important for catalytic activity" evidence="14">
    <location>
        <position position="178"/>
    </location>
</feature>